<evidence type="ECO:0000313" key="7">
    <source>
        <dbReference type="EMBL" id="OGZ65682.1"/>
    </source>
</evidence>
<comment type="similarity">
    <text evidence="5">Belongs to the adenylate kinase family.</text>
</comment>
<keyword evidence="2" id="KW-0545">Nucleotide biosynthesis</keyword>
<evidence type="ECO:0000256" key="4">
    <source>
        <dbReference type="ARBA" id="ARBA00022777"/>
    </source>
</evidence>
<dbReference type="GO" id="GO:0004017">
    <property type="term" value="F:AMP kinase activity"/>
    <property type="evidence" value="ECO:0007669"/>
    <property type="project" value="UniProtKB-EC"/>
</dbReference>
<organism evidence="7 8">
    <name type="scientific">Candidatus Staskawiczbacteria bacterium RIFCSPHIGHO2_01_FULL_36_16</name>
    <dbReference type="NCBI Taxonomy" id="1802200"/>
    <lineage>
        <taxon>Bacteria</taxon>
        <taxon>Candidatus Staskawicziibacteriota</taxon>
    </lineage>
</organism>
<comment type="subunit">
    <text evidence="6">Monomer.</text>
</comment>
<keyword evidence="1 5" id="KW-0808">Transferase</keyword>
<comment type="catalytic activity">
    <reaction evidence="6">
        <text>AMP + ATP = 2 ADP</text>
        <dbReference type="Rhea" id="RHEA:12973"/>
        <dbReference type="ChEBI" id="CHEBI:30616"/>
        <dbReference type="ChEBI" id="CHEBI:456215"/>
        <dbReference type="ChEBI" id="CHEBI:456216"/>
        <dbReference type="EC" id="2.7.4.3"/>
    </reaction>
</comment>
<proteinExistence type="inferred from homology"/>
<dbReference type="Proteomes" id="UP000177190">
    <property type="component" value="Unassembled WGS sequence"/>
</dbReference>
<dbReference type="EMBL" id="MHOM01000001">
    <property type="protein sequence ID" value="OGZ65682.1"/>
    <property type="molecule type" value="Genomic_DNA"/>
</dbReference>
<accession>A0A1G2HT10</accession>
<dbReference type="InterPro" id="IPR000850">
    <property type="entry name" value="Adenylat/UMP-CMP_kin"/>
</dbReference>
<keyword evidence="4 5" id="KW-0418">Kinase</keyword>
<dbReference type="PANTHER" id="PTHR23359">
    <property type="entry name" value="NUCLEOTIDE KINASE"/>
    <property type="match status" value="1"/>
</dbReference>
<keyword evidence="3 6" id="KW-0547">Nucleotide-binding</keyword>
<comment type="subcellular location">
    <subcellularLocation>
        <location evidence="6">Cytoplasm</location>
    </subcellularLocation>
</comment>
<sequence>MFHVPCSMEKQVVILFGQPGAGKGTQAEILSDKTGYYHFESSKVIEACFKNENPDKVFEIEGNTYKVDDERKRWEEGLLNSPPFVVFLMAEKIKELAKDGKSIIFSGSPRTIYEAEREIPLLKELYGEKNIHFIMLEITAKTTIFRNSHRRICELIRHSILFTPETEKLTKCPLDGSDLVKRKGLDDLETIKKRIEIYKEQTHPVSEIIEKEGLHLHKVNGEQSVADVHKDILKSLE</sequence>
<name>A0A1G2HT10_9BACT</name>
<dbReference type="SUPFAM" id="SSF52540">
    <property type="entry name" value="P-loop containing nucleoside triphosphate hydrolases"/>
    <property type="match status" value="1"/>
</dbReference>
<dbReference type="STRING" id="1802200.A2812_00970"/>
<evidence type="ECO:0000256" key="5">
    <source>
        <dbReference type="RuleBase" id="RU003330"/>
    </source>
</evidence>
<reference evidence="7 8" key="1">
    <citation type="journal article" date="2016" name="Nat. Commun.">
        <title>Thousands of microbial genomes shed light on interconnected biogeochemical processes in an aquifer system.</title>
        <authorList>
            <person name="Anantharaman K."/>
            <person name="Brown C.T."/>
            <person name="Hug L.A."/>
            <person name="Sharon I."/>
            <person name="Castelle C.J."/>
            <person name="Probst A.J."/>
            <person name="Thomas B.C."/>
            <person name="Singh A."/>
            <person name="Wilkins M.J."/>
            <person name="Karaoz U."/>
            <person name="Brodie E.L."/>
            <person name="Williams K.H."/>
            <person name="Hubbard S.S."/>
            <person name="Banfield J.F."/>
        </authorList>
    </citation>
    <scope>NUCLEOTIDE SEQUENCE [LARGE SCALE GENOMIC DNA]</scope>
</reference>
<evidence type="ECO:0000313" key="8">
    <source>
        <dbReference type="Proteomes" id="UP000177190"/>
    </source>
</evidence>
<comment type="caution">
    <text evidence="7">The sequence shown here is derived from an EMBL/GenBank/DDBJ whole genome shotgun (WGS) entry which is preliminary data.</text>
</comment>
<protein>
    <recommendedName>
        <fullName evidence="6">Adenylate kinase</fullName>
        <ecNumber evidence="6">2.7.4.3</ecNumber>
    </recommendedName>
</protein>
<dbReference type="GO" id="GO:0005524">
    <property type="term" value="F:ATP binding"/>
    <property type="evidence" value="ECO:0007669"/>
    <property type="project" value="UniProtKB-KW"/>
</dbReference>
<evidence type="ECO:0000256" key="3">
    <source>
        <dbReference type="ARBA" id="ARBA00022741"/>
    </source>
</evidence>
<keyword evidence="6" id="KW-0067">ATP-binding</keyword>
<dbReference type="Pfam" id="PF00406">
    <property type="entry name" value="ADK"/>
    <property type="match status" value="1"/>
</dbReference>
<evidence type="ECO:0000256" key="6">
    <source>
        <dbReference type="RuleBase" id="RU003331"/>
    </source>
</evidence>
<evidence type="ECO:0000256" key="1">
    <source>
        <dbReference type="ARBA" id="ARBA00022679"/>
    </source>
</evidence>
<dbReference type="InterPro" id="IPR027417">
    <property type="entry name" value="P-loop_NTPase"/>
</dbReference>
<dbReference type="EC" id="2.7.4.3" evidence="6"/>
<dbReference type="Gene3D" id="3.40.50.300">
    <property type="entry name" value="P-loop containing nucleotide triphosphate hydrolases"/>
    <property type="match status" value="1"/>
</dbReference>
<evidence type="ECO:0000256" key="2">
    <source>
        <dbReference type="ARBA" id="ARBA00022727"/>
    </source>
</evidence>
<dbReference type="PRINTS" id="PR00094">
    <property type="entry name" value="ADENYLTKNASE"/>
</dbReference>
<dbReference type="GO" id="GO:0005737">
    <property type="term" value="C:cytoplasm"/>
    <property type="evidence" value="ECO:0007669"/>
    <property type="project" value="UniProtKB-SubCell"/>
</dbReference>
<dbReference type="AlphaFoldDB" id="A0A1G2HT10"/>
<gene>
    <name evidence="7" type="ORF">A2812_00970</name>
</gene>
<dbReference type="CDD" id="cd01428">
    <property type="entry name" value="ADK"/>
    <property type="match status" value="1"/>
</dbReference>